<evidence type="ECO:0000313" key="4">
    <source>
        <dbReference type="Proteomes" id="UP000316330"/>
    </source>
</evidence>
<organism evidence="3 4">
    <name type="scientific">Cohnella terricola</name>
    <dbReference type="NCBI Taxonomy" id="1289167"/>
    <lineage>
        <taxon>Bacteria</taxon>
        <taxon>Bacillati</taxon>
        <taxon>Bacillota</taxon>
        <taxon>Bacilli</taxon>
        <taxon>Bacillales</taxon>
        <taxon>Paenibacillaceae</taxon>
        <taxon>Cohnella</taxon>
    </lineage>
</organism>
<dbReference type="Pfam" id="PF00144">
    <property type="entry name" value="Beta-lactamase"/>
    <property type="match status" value="1"/>
</dbReference>
<dbReference type="RefSeq" id="WP_144699961.1">
    <property type="nucleotide sequence ID" value="NZ_VNJJ01000003.1"/>
</dbReference>
<dbReference type="PANTHER" id="PTHR43283">
    <property type="entry name" value="BETA-LACTAMASE-RELATED"/>
    <property type="match status" value="1"/>
</dbReference>
<dbReference type="GO" id="GO:0016787">
    <property type="term" value="F:hydrolase activity"/>
    <property type="evidence" value="ECO:0007669"/>
    <property type="project" value="UniProtKB-KW"/>
</dbReference>
<keyword evidence="4" id="KW-1185">Reference proteome</keyword>
<dbReference type="EMBL" id="VNJJ01000003">
    <property type="protein sequence ID" value="TVY02257.1"/>
    <property type="molecule type" value="Genomic_DNA"/>
</dbReference>
<dbReference type="InterPro" id="IPR012338">
    <property type="entry name" value="Beta-lactam/transpept-like"/>
</dbReference>
<dbReference type="AlphaFoldDB" id="A0A559JQW5"/>
<dbReference type="InterPro" id="IPR001466">
    <property type="entry name" value="Beta-lactam-related"/>
</dbReference>
<dbReference type="OrthoDB" id="9773047at2"/>
<accession>A0A559JQW5</accession>
<evidence type="ECO:0000256" key="1">
    <source>
        <dbReference type="SAM" id="Phobius"/>
    </source>
</evidence>
<gene>
    <name evidence="3" type="ORF">FPZ45_07425</name>
</gene>
<reference evidence="3 4" key="1">
    <citation type="submission" date="2019-07" db="EMBL/GenBank/DDBJ databases">
        <authorList>
            <person name="Kim J."/>
        </authorList>
    </citation>
    <scope>NUCLEOTIDE SEQUENCE [LARGE SCALE GENOMIC DNA]</scope>
    <source>
        <strain evidence="3 4">G13</strain>
    </source>
</reference>
<keyword evidence="1" id="KW-1133">Transmembrane helix</keyword>
<name>A0A559JQW5_9BACL</name>
<dbReference type="InterPro" id="IPR050789">
    <property type="entry name" value="Diverse_Enzym_Activities"/>
</dbReference>
<dbReference type="SUPFAM" id="SSF56601">
    <property type="entry name" value="beta-lactamase/transpeptidase-like"/>
    <property type="match status" value="1"/>
</dbReference>
<keyword evidence="1" id="KW-0812">Transmembrane</keyword>
<feature type="domain" description="Beta-lactamase-related" evidence="2">
    <location>
        <begin position="30"/>
        <end position="296"/>
    </location>
</feature>
<evidence type="ECO:0000313" key="3">
    <source>
        <dbReference type="EMBL" id="TVY02257.1"/>
    </source>
</evidence>
<protein>
    <submittedName>
        <fullName evidence="3">Serine hydrolase</fullName>
    </submittedName>
</protein>
<sequence>MTDVPLMLREEDLDRLAREAAATRIDYCEIVHQGRTVLTHVRNDYSTDSLHRINSITKSVLSILVGIALDRGEYPSLNTPISDFFPEARYSDKEDVTIEHLLAMTPGWDWQEMGDWHGLPTPMIDSPDWIAYVLSRPMKYAPGQRMIYDSGSSHMLSAILQRSTGLTAAEYAERHLFQPLGIEKYSWRSDPNGIVIGGFGLELRAPDLTRIGRLMLDRGTCNGARVVSEAWIDASTTAYRHTYDHIGSYGFHWWVMARDDKPIFPAIYFAIGYGGQYIFVVPELELIVVFASTLYKKKFQPYRMFKRLLHIDDET</sequence>
<keyword evidence="3" id="KW-0378">Hydrolase</keyword>
<dbReference type="Gene3D" id="3.40.710.10">
    <property type="entry name" value="DD-peptidase/beta-lactamase superfamily"/>
    <property type="match status" value="1"/>
</dbReference>
<dbReference type="PANTHER" id="PTHR43283:SF7">
    <property type="entry name" value="BETA-LACTAMASE-RELATED DOMAIN-CONTAINING PROTEIN"/>
    <property type="match status" value="1"/>
</dbReference>
<evidence type="ECO:0000259" key="2">
    <source>
        <dbReference type="Pfam" id="PF00144"/>
    </source>
</evidence>
<comment type="caution">
    <text evidence="3">The sequence shown here is derived from an EMBL/GenBank/DDBJ whole genome shotgun (WGS) entry which is preliminary data.</text>
</comment>
<dbReference type="Proteomes" id="UP000316330">
    <property type="component" value="Unassembled WGS sequence"/>
</dbReference>
<feature type="transmembrane region" description="Helical" evidence="1">
    <location>
        <begin position="266"/>
        <end position="295"/>
    </location>
</feature>
<keyword evidence="1" id="KW-0472">Membrane</keyword>
<proteinExistence type="predicted"/>